<evidence type="ECO:0000256" key="5">
    <source>
        <dbReference type="SAM" id="MobiDB-lite"/>
    </source>
</evidence>
<organism evidence="6 7">
    <name type="scientific">Micromonospora qiuiae</name>
    <dbReference type="NCBI Taxonomy" id="502268"/>
    <lineage>
        <taxon>Bacteria</taxon>
        <taxon>Bacillati</taxon>
        <taxon>Actinomycetota</taxon>
        <taxon>Actinomycetes</taxon>
        <taxon>Micromonosporales</taxon>
        <taxon>Micromonosporaceae</taxon>
        <taxon>Micromonospora</taxon>
    </lineage>
</organism>
<evidence type="ECO:0000256" key="4">
    <source>
        <dbReference type="PIRNR" id="PIRNR006078"/>
    </source>
</evidence>
<dbReference type="PIRSF" id="PIRSF006078">
    <property type="entry name" value="GlxK"/>
    <property type="match status" value="1"/>
</dbReference>
<evidence type="ECO:0000313" key="7">
    <source>
        <dbReference type="Proteomes" id="UP000653076"/>
    </source>
</evidence>
<gene>
    <name evidence="6" type="ORF">Vqi01_37000</name>
</gene>
<sequence length="399" mass="40688">MLMQSPAPVPGFQAEPGSGQLTGGRQEPVVVIAVDKFKGSLSADEVAEALSRGLTEGATPVEIASHPVSDGGEGMVPLLTRFGYVQRTVTVSDPLGRRVPAQFAVCGRSAVVELAEASGLWRLAEDERDPRVTCSGGTGELLSAAVAAGARDVLVAVGGSATSDGGAGLLRALGVSAYDAQGRPLPPGAAALAELHELDLAGLDARLADVTVTVACDVDNPLLGPEGAVHTFAAQKGARPQDLDDLESALQRWADVVEDKVGGVSRNVPGTGAAGGAAFALAAVLNGQLTSGIEVFLQVTGFRQLARRARLVITGEGSLDLQSLRGKAPIGVARAATEAGVPVIAVVGRSDVSAEQAQEAGFAQVYSLLERAGDPETSMREAARLLVEVGREIATELSP</sequence>
<dbReference type="InterPro" id="IPR036129">
    <property type="entry name" value="Glycerate_kinase_sf"/>
</dbReference>
<dbReference type="Pfam" id="PF02595">
    <property type="entry name" value="Gly_kinase"/>
    <property type="match status" value="1"/>
</dbReference>
<dbReference type="EMBL" id="BOPC01000050">
    <property type="protein sequence ID" value="GIJ28538.1"/>
    <property type="molecule type" value="Genomic_DNA"/>
</dbReference>
<protein>
    <submittedName>
        <fullName evidence="6">Glycerate kinase</fullName>
    </submittedName>
</protein>
<keyword evidence="7" id="KW-1185">Reference proteome</keyword>
<evidence type="ECO:0000256" key="3">
    <source>
        <dbReference type="ARBA" id="ARBA00022777"/>
    </source>
</evidence>
<keyword evidence="2 4" id="KW-0808">Transferase</keyword>
<dbReference type="PANTHER" id="PTHR21599:SF0">
    <property type="entry name" value="GLYCERATE KINASE"/>
    <property type="match status" value="1"/>
</dbReference>
<reference evidence="6 7" key="1">
    <citation type="submission" date="2021-01" db="EMBL/GenBank/DDBJ databases">
        <title>Whole genome shotgun sequence of Verrucosispora qiuiae NBRC 106684.</title>
        <authorList>
            <person name="Komaki H."/>
            <person name="Tamura T."/>
        </authorList>
    </citation>
    <scope>NUCLEOTIDE SEQUENCE [LARGE SCALE GENOMIC DNA]</scope>
    <source>
        <strain evidence="6 7">NBRC 106684</strain>
    </source>
</reference>
<dbReference type="Gene3D" id="3.40.50.10350">
    <property type="entry name" value="Glycerate kinase, domain 1"/>
    <property type="match status" value="1"/>
</dbReference>
<evidence type="ECO:0000313" key="6">
    <source>
        <dbReference type="EMBL" id="GIJ28538.1"/>
    </source>
</evidence>
<name>A0ABQ4JEF5_9ACTN</name>
<dbReference type="PANTHER" id="PTHR21599">
    <property type="entry name" value="GLYCERATE KINASE"/>
    <property type="match status" value="1"/>
</dbReference>
<feature type="region of interest" description="Disordered" evidence="5">
    <location>
        <begin position="1"/>
        <end position="23"/>
    </location>
</feature>
<dbReference type="InterPro" id="IPR018193">
    <property type="entry name" value="Glyc_kinase_flavodox-like_fold"/>
</dbReference>
<dbReference type="Gene3D" id="3.90.1510.10">
    <property type="entry name" value="Glycerate kinase, domain 2"/>
    <property type="match status" value="1"/>
</dbReference>
<comment type="similarity">
    <text evidence="1 4">Belongs to the glycerate kinase type-1 family.</text>
</comment>
<evidence type="ECO:0000256" key="2">
    <source>
        <dbReference type="ARBA" id="ARBA00022679"/>
    </source>
</evidence>
<dbReference type="InterPro" id="IPR004381">
    <property type="entry name" value="Glycerate_kinase"/>
</dbReference>
<evidence type="ECO:0000256" key="1">
    <source>
        <dbReference type="ARBA" id="ARBA00006284"/>
    </source>
</evidence>
<dbReference type="NCBIfam" id="TIGR00045">
    <property type="entry name" value="glycerate kinase"/>
    <property type="match status" value="1"/>
</dbReference>
<dbReference type="Proteomes" id="UP000653076">
    <property type="component" value="Unassembled WGS sequence"/>
</dbReference>
<accession>A0ABQ4JEF5</accession>
<keyword evidence="3 4" id="KW-0418">Kinase</keyword>
<dbReference type="SUPFAM" id="SSF110738">
    <property type="entry name" value="Glycerate kinase I"/>
    <property type="match status" value="1"/>
</dbReference>
<dbReference type="InterPro" id="IPR018197">
    <property type="entry name" value="Glycerate_kinase_RE-like"/>
</dbReference>
<comment type="caution">
    <text evidence="6">The sequence shown here is derived from an EMBL/GenBank/DDBJ whole genome shotgun (WGS) entry which is preliminary data.</text>
</comment>
<dbReference type="GO" id="GO:0016301">
    <property type="term" value="F:kinase activity"/>
    <property type="evidence" value="ECO:0007669"/>
    <property type="project" value="UniProtKB-KW"/>
</dbReference>
<proteinExistence type="inferred from homology"/>